<evidence type="ECO:0000313" key="15">
    <source>
        <dbReference type="Proteomes" id="UP001149165"/>
    </source>
</evidence>
<evidence type="ECO:0000256" key="9">
    <source>
        <dbReference type="ARBA" id="ARBA00023315"/>
    </source>
</evidence>
<evidence type="ECO:0000256" key="1">
    <source>
        <dbReference type="ARBA" id="ARBA00004123"/>
    </source>
</evidence>
<name>A0A9W9FX62_9EURO</name>
<gene>
    <name evidence="14" type="ORF">N7456_004773</name>
</gene>
<dbReference type="InterPro" id="IPR039949">
    <property type="entry name" value="NAA40"/>
</dbReference>
<feature type="compositionally biased region" description="Basic and acidic residues" evidence="12">
    <location>
        <begin position="160"/>
        <end position="170"/>
    </location>
</feature>
<dbReference type="InterPro" id="IPR000182">
    <property type="entry name" value="GNAT_dom"/>
</dbReference>
<feature type="region of interest" description="Disordered" evidence="12">
    <location>
        <begin position="1"/>
        <end position="32"/>
    </location>
</feature>
<feature type="region of interest" description="Disordered" evidence="12">
    <location>
        <begin position="51"/>
        <end position="87"/>
    </location>
</feature>
<evidence type="ECO:0000313" key="14">
    <source>
        <dbReference type="EMBL" id="KAJ5108098.1"/>
    </source>
</evidence>
<keyword evidence="7" id="KW-0808">Transferase</keyword>
<evidence type="ECO:0000256" key="12">
    <source>
        <dbReference type="SAM" id="MobiDB-lite"/>
    </source>
</evidence>
<reference evidence="14" key="1">
    <citation type="submission" date="2022-11" db="EMBL/GenBank/DDBJ databases">
        <authorList>
            <person name="Petersen C."/>
        </authorList>
    </citation>
    <scope>NUCLEOTIDE SEQUENCE</scope>
    <source>
        <strain evidence="14">IBT 30069</strain>
    </source>
</reference>
<dbReference type="GO" id="GO:0043998">
    <property type="term" value="F:histone H2A acetyltransferase activity"/>
    <property type="evidence" value="ECO:0007669"/>
    <property type="project" value="InterPro"/>
</dbReference>
<comment type="subcellular location">
    <subcellularLocation>
        <location evidence="2">Cytoplasm</location>
    </subcellularLocation>
    <subcellularLocation>
        <location evidence="1">Nucleus</location>
    </subcellularLocation>
</comment>
<keyword evidence="9" id="KW-0012">Acyltransferase</keyword>
<dbReference type="Pfam" id="PF00583">
    <property type="entry name" value="Acetyltransf_1"/>
    <property type="match status" value="1"/>
</dbReference>
<evidence type="ECO:0000256" key="4">
    <source>
        <dbReference type="ARBA" id="ARBA00012950"/>
    </source>
</evidence>
<comment type="similarity">
    <text evidence="3">Belongs to the acetyltransferase family. NAA40 subfamily.</text>
</comment>
<evidence type="ECO:0000256" key="10">
    <source>
        <dbReference type="ARBA" id="ARBA00047821"/>
    </source>
</evidence>
<comment type="caution">
    <text evidence="14">The sequence shown here is derived from an EMBL/GenBank/DDBJ whole genome shotgun (WGS) entry which is preliminary data.</text>
</comment>
<feature type="region of interest" description="Disordered" evidence="12">
    <location>
        <begin position="156"/>
        <end position="191"/>
    </location>
</feature>
<evidence type="ECO:0000256" key="5">
    <source>
        <dbReference type="ARBA" id="ARBA00015043"/>
    </source>
</evidence>
<dbReference type="GO" id="GO:1990189">
    <property type="term" value="F:protein N-terminal-serine acetyltransferase activity"/>
    <property type="evidence" value="ECO:0007669"/>
    <property type="project" value="UniProtKB-EC"/>
</dbReference>
<dbReference type="OrthoDB" id="424551at2759"/>
<dbReference type="Gene3D" id="3.40.630.30">
    <property type="match status" value="1"/>
</dbReference>
<reference evidence="14" key="2">
    <citation type="journal article" date="2023" name="IMA Fungus">
        <title>Comparative genomic study of the Penicillium genus elucidates a diverse pangenome and 15 lateral gene transfer events.</title>
        <authorList>
            <person name="Petersen C."/>
            <person name="Sorensen T."/>
            <person name="Nielsen M.R."/>
            <person name="Sondergaard T.E."/>
            <person name="Sorensen J.L."/>
            <person name="Fitzpatrick D.A."/>
            <person name="Frisvad J.C."/>
            <person name="Nielsen K.L."/>
        </authorList>
    </citation>
    <scope>NUCLEOTIDE SEQUENCE</scope>
    <source>
        <strain evidence="14">IBT 30069</strain>
    </source>
</reference>
<proteinExistence type="inferred from homology"/>
<organism evidence="14 15">
    <name type="scientific">Penicillium angulare</name>
    <dbReference type="NCBI Taxonomy" id="116970"/>
    <lineage>
        <taxon>Eukaryota</taxon>
        <taxon>Fungi</taxon>
        <taxon>Dikarya</taxon>
        <taxon>Ascomycota</taxon>
        <taxon>Pezizomycotina</taxon>
        <taxon>Eurotiomycetes</taxon>
        <taxon>Eurotiomycetidae</taxon>
        <taxon>Eurotiales</taxon>
        <taxon>Aspergillaceae</taxon>
        <taxon>Penicillium</taxon>
    </lineage>
</organism>
<dbReference type="EC" id="2.3.1.257" evidence="4"/>
<protein>
    <recommendedName>
        <fullName evidence="5">N-alpha-acetyltransferase 40</fullName>
        <ecNumber evidence="4">2.3.1.257</ecNumber>
    </recommendedName>
</protein>
<dbReference type="AlphaFoldDB" id="A0A9W9FX62"/>
<evidence type="ECO:0000256" key="6">
    <source>
        <dbReference type="ARBA" id="ARBA00022490"/>
    </source>
</evidence>
<sequence>MPTKDGRITKSKTQRQSSTPTGRVSANQKTLPLVERTNALSIQDFISTYVSRDTSQTQSTTKESPHGPNESGPLAARQQNDTCSRSDTSLDVYSASTISAADLEACLNLIELTSGEAYAASGVGWSRTKKRKEMQLPDMKYLIVRDSALAGASAGARVGADADRSDGPVKDEEETELSAGSGDKSGNRESLDNKAGNGVLGFLSFMVTYEDGKEVVYCYEIHLSAEARGRGLGGLLMKTMEEIGRSIGLEKAMLTVFKSNVAACQFYEKGGYVVDEYSPQPRKLRNGTIKEFDYLILSKRLR</sequence>
<feature type="compositionally biased region" description="Polar residues" evidence="12">
    <location>
        <begin position="51"/>
        <end position="62"/>
    </location>
</feature>
<evidence type="ECO:0000256" key="11">
    <source>
        <dbReference type="ARBA" id="ARBA00049524"/>
    </source>
</evidence>
<accession>A0A9W9FX62</accession>
<dbReference type="GO" id="GO:0005634">
    <property type="term" value="C:nucleus"/>
    <property type="evidence" value="ECO:0007669"/>
    <property type="project" value="UniProtKB-SubCell"/>
</dbReference>
<dbReference type="InterPro" id="IPR016181">
    <property type="entry name" value="Acyl_CoA_acyltransferase"/>
</dbReference>
<evidence type="ECO:0000256" key="3">
    <source>
        <dbReference type="ARBA" id="ARBA00008870"/>
    </source>
</evidence>
<feature type="compositionally biased region" description="Polar residues" evidence="12">
    <location>
        <begin position="14"/>
        <end position="30"/>
    </location>
</feature>
<evidence type="ECO:0000256" key="7">
    <source>
        <dbReference type="ARBA" id="ARBA00022679"/>
    </source>
</evidence>
<keyword evidence="8" id="KW-0539">Nucleus</keyword>
<evidence type="ECO:0000259" key="13">
    <source>
        <dbReference type="PROSITE" id="PS51186"/>
    </source>
</evidence>
<dbReference type="GO" id="GO:0005737">
    <property type="term" value="C:cytoplasm"/>
    <property type="evidence" value="ECO:0007669"/>
    <property type="project" value="UniProtKB-SubCell"/>
</dbReference>
<keyword evidence="6" id="KW-0963">Cytoplasm</keyword>
<dbReference type="EMBL" id="JAPQKH010000003">
    <property type="protein sequence ID" value="KAJ5108098.1"/>
    <property type="molecule type" value="Genomic_DNA"/>
</dbReference>
<evidence type="ECO:0000256" key="2">
    <source>
        <dbReference type="ARBA" id="ARBA00004496"/>
    </source>
</evidence>
<dbReference type="PROSITE" id="PS51186">
    <property type="entry name" value="GNAT"/>
    <property type="match status" value="1"/>
</dbReference>
<dbReference type="PANTHER" id="PTHR20531:SF1">
    <property type="entry name" value="N-ALPHA-ACETYLTRANSFERASE 40"/>
    <property type="match status" value="1"/>
</dbReference>
<comment type="catalytic activity">
    <reaction evidence="10">
        <text>N-terminal L-seryl-[histone H2A] + acetyl-CoA = N-terminal N(alpha)-acetyl-L-seryl-[histone H2A] + CoA + H(+)</text>
        <dbReference type="Rhea" id="RHEA:50600"/>
        <dbReference type="Rhea" id="RHEA-COMP:12742"/>
        <dbReference type="Rhea" id="RHEA-COMP:12744"/>
        <dbReference type="ChEBI" id="CHEBI:15378"/>
        <dbReference type="ChEBI" id="CHEBI:57287"/>
        <dbReference type="ChEBI" id="CHEBI:57288"/>
        <dbReference type="ChEBI" id="CHEBI:64738"/>
        <dbReference type="ChEBI" id="CHEBI:83690"/>
        <dbReference type="EC" id="2.3.1.257"/>
    </reaction>
</comment>
<dbReference type="PANTHER" id="PTHR20531">
    <property type="entry name" value="N-ALPHA-ACETYLTRANSFERASE 40"/>
    <property type="match status" value="1"/>
</dbReference>
<keyword evidence="15" id="KW-1185">Reference proteome</keyword>
<dbReference type="Proteomes" id="UP001149165">
    <property type="component" value="Unassembled WGS sequence"/>
</dbReference>
<dbReference type="GO" id="GO:0010485">
    <property type="term" value="F:histone H4 acetyltransferase activity"/>
    <property type="evidence" value="ECO:0007669"/>
    <property type="project" value="InterPro"/>
</dbReference>
<feature type="domain" description="N-acetyltransferase" evidence="13">
    <location>
        <begin position="142"/>
        <end position="302"/>
    </location>
</feature>
<evidence type="ECO:0000256" key="8">
    <source>
        <dbReference type="ARBA" id="ARBA00023242"/>
    </source>
</evidence>
<feature type="compositionally biased region" description="Polar residues" evidence="12">
    <location>
        <begin position="77"/>
        <end position="87"/>
    </location>
</feature>
<dbReference type="CDD" id="cd04301">
    <property type="entry name" value="NAT_SF"/>
    <property type="match status" value="1"/>
</dbReference>
<dbReference type="SUPFAM" id="SSF55729">
    <property type="entry name" value="Acyl-CoA N-acyltransferases (Nat)"/>
    <property type="match status" value="1"/>
</dbReference>
<comment type="catalytic activity">
    <reaction evidence="11">
        <text>N-terminal L-seryl-[histone H4] + acetyl-CoA = N-terminal N(alpha)-acetyl-L-seryl-[histone H4] + CoA + H(+)</text>
        <dbReference type="Rhea" id="RHEA:50596"/>
        <dbReference type="Rhea" id="RHEA-COMP:12740"/>
        <dbReference type="Rhea" id="RHEA-COMP:12743"/>
        <dbReference type="ChEBI" id="CHEBI:15378"/>
        <dbReference type="ChEBI" id="CHEBI:57287"/>
        <dbReference type="ChEBI" id="CHEBI:57288"/>
        <dbReference type="ChEBI" id="CHEBI:64738"/>
        <dbReference type="ChEBI" id="CHEBI:83690"/>
        <dbReference type="EC" id="2.3.1.257"/>
    </reaction>
</comment>